<gene>
    <name evidence="2" type="ORF">GCM10011379_26190</name>
</gene>
<evidence type="ECO:0000313" key="2">
    <source>
        <dbReference type="EMBL" id="GGH69157.1"/>
    </source>
</evidence>
<sequence>MSLHANTDLRDGLSQTERFPRALHPAYFKPDERDSGQLLNFTIALAGQFNYYNIHNRPDGTWEEFFDLDMDVLFTLIARIDLKSSLRDYDLLQEALLQADTPEELVQALNEQLDYFFTALDILVKTRVKSTHARNNTQVSPVATITADCYNLSAKFIEYYSQIKVMLPNVKTLNVAALLPGEMHFPLVETENLLAYPTQQKAAAGIYKVFGLLFSELRQKYSQLIAAARYYLQHQEKDRQYDPHLGLFMAFLELYGDLQQQMNRITQRHLDFYYQQILGMERRRAVPDQVHIVCEPGKQVSQYILPAGEQLLAEPVAGQPLIYQTDSDAFIGRAVIKELKTGFISRQVQFEAGSNYNCRPVEEVKVYKGNYPVPDAAGYSKGTAIVSPWPLMGEEQSGFSQNQRTMEDASPGFVLGSPLLYVRDGFRNIQLKFYIPRPSFLYFTDYVQNFSVITGNSEAYTTYQLLNRAFYISITGDEGWIGVEKYSFRLNNTDEANPYLELTFKLSSTDVPVGLYQPLVHGDNYAVSTPAVKIEINNNAFHNAFGYLRNMEITRISIVVDVEGARGLQLQNNLGPVSIDTPFQAFGPVPATGSYLDIKNTNIFNRFTRSFDINIEWFDLPSMAGGFETYFQGYQNHTRNESFTANITPVENGKSLTPLPAQTGKHLFQTRRDENSSELFLCRETVLENLEGPGFSFGNRPLLDKEEEQSGFFREGAVRLELTGPADAFGHRLYPVLFPAAIMHNAKRFVKKVPIPEQPYIPVIKSVEVDYRLEHSEVLYGKGRKQDESFITLIHLYPFGQVKVYPDLDADDVTFVPYLDRERNLLIGLQNVNPGQPLSFLFQLQEMKYHHTAHSVEDVEWSYLKNNRWEQMKPADVLSDSTHNFIESGMVVLQMPAEIPTGNTLLGGDCFWLKASVNRSQSAGAKVLGLFAHVVAATRLQADEAGPVKRNTWLPAASVKGFVQKIPEINQVWQLFASTGGRQEETKQQYYLRVSERLRHKMRPRTSMDISQMILDAFPDILMVKCIGAGTEKQLVLPIINMQVVVIPREREDGIFVSRQPGVSLDMLYRIKQYISGSLSPFAAVEVGNPVYEKIKIVCTIAIRKDGVNANDGYYLKMLNEDISRFINPWLYNQRQEIKIGSKIYIQDILDDIKRKPYVQYITAFSVLHFFKRLNRTTGRFDSVVVDSALNPALKYIEASRADAVLIAADSHLVTVVGAAGYQEPRASGIGDFIAGDELSVYVSIAAEEKPPPPPDEEEDEFIDIHLA</sequence>
<dbReference type="EMBL" id="BMIB01000003">
    <property type="protein sequence ID" value="GGH69157.1"/>
    <property type="molecule type" value="Genomic_DNA"/>
</dbReference>
<protein>
    <recommendedName>
        <fullName evidence="4">Baseplate J-like protein</fullName>
    </recommendedName>
</protein>
<organism evidence="2 3">
    <name type="scientific">Filimonas zeae</name>
    <dbReference type="NCBI Taxonomy" id="1737353"/>
    <lineage>
        <taxon>Bacteria</taxon>
        <taxon>Pseudomonadati</taxon>
        <taxon>Bacteroidota</taxon>
        <taxon>Chitinophagia</taxon>
        <taxon>Chitinophagales</taxon>
        <taxon>Chitinophagaceae</taxon>
        <taxon>Filimonas</taxon>
    </lineage>
</organism>
<keyword evidence="3" id="KW-1185">Reference proteome</keyword>
<evidence type="ECO:0000256" key="1">
    <source>
        <dbReference type="SAM" id="MobiDB-lite"/>
    </source>
</evidence>
<name>A0A917IXW0_9BACT</name>
<comment type="caution">
    <text evidence="2">The sequence shown here is derived from an EMBL/GenBank/DDBJ whole genome shotgun (WGS) entry which is preliminary data.</text>
</comment>
<accession>A0A917IXW0</accession>
<proteinExistence type="predicted"/>
<dbReference type="AlphaFoldDB" id="A0A917IXW0"/>
<dbReference type="RefSeq" id="WP_188952906.1">
    <property type="nucleotide sequence ID" value="NZ_BMIB01000003.1"/>
</dbReference>
<evidence type="ECO:0008006" key="4">
    <source>
        <dbReference type="Google" id="ProtNLM"/>
    </source>
</evidence>
<dbReference type="Proteomes" id="UP000627292">
    <property type="component" value="Unassembled WGS sequence"/>
</dbReference>
<reference evidence="2" key="1">
    <citation type="journal article" date="2014" name="Int. J. Syst. Evol. Microbiol.">
        <title>Complete genome sequence of Corynebacterium casei LMG S-19264T (=DSM 44701T), isolated from a smear-ripened cheese.</title>
        <authorList>
            <consortium name="US DOE Joint Genome Institute (JGI-PGF)"/>
            <person name="Walter F."/>
            <person name="Albersmeier A."/>
            <person name="Kalinowski J."/>
            <person name="Ruckert C."/>
        </authorList>
    </citation>
    <scope>NUCLEOTIDE SEQUENCE</scope>
    <source>
        <strain evidence="2">CGMCC 1.15290</strain>
    </source>
</reference>
<reference evidence="2" key="2">
    <citation type="submission" date="2020-09" db="EMBL/GenBank/DDBJ databases">
        <authorList>
            <person name="Sun Q."/>
            <person name="Zhou Y."/>
        </authorList>
    </citation>
    <scope>NUCLEOTIDE SEQUENCE</scope>
    <source>
        <strain evidence="2">CGMCC 1.15290</strain>
    </source>
</reference>
<evidence type="ECO:0000313" key="3">
    <source>
        <dbReference type="Proteomes" id="UP000627292"/>
    </source>
</evidence>
<feature type="region of interest" description="Disordered" evidence="1">
    <location>
        <begin position="1248"/>
        <end position="1268"/>
    </location>
</feature>